<dbReference type="Proteomes" id="UP000284333">
    <property type="component" value="Unassembled WGS sequence"/>
</dbReference>
<organism evidence="1 2">
    <name type="scientific">Rhodococcus spongiicola</name>
    <dbReference type="NCBI Taxonomy" id="2487352"/>
    <lineage>
        <taxon>Bacteria</taxon>
        <taxon>Bacillati</taxon>
        <taxon>Actinomycetota</taxon>
        <taxon>Actinomycetes</taxon>
        <taxon>Mycobacteriales</taxon>
        <taxon>Nocardiaceae</taxon>
        <taxon>Rhodococcus</taxon>
    </lineage>
</organism>
<dbReference type="EMBL" id="RKLN01000001">
    <property type="protein sequence ID" value="RVW06528.1"/>
    <property type="molecule type" value="Genomic_DNA"/>
</dbReference>
<evidence type="ECO:0000313" key="2">
    <source>
        <dbReference type="Proteomes" id="UP000284333"/>
    </source>
</evidence>
<accession>A0A438B6E3</accession>
<dbReference type="RefSeq" id="WP_127945842.1">
    <property type="nucleotide sequence ID" value="NZ_RKLN01000001.1"/>
</dbReference>
<evidence type="ECO:0000313" key="1">
    <source>
        <dbReference type="EMBL" id="RVW06528.1"/>
    </source>
</evidence>
<sequence length="221" mass="25280">MTDLDHTQIRLLVDRLDQIAGWIHLELENTITRQIVFTEKALTRVTTRDEVPLAFNERASDFAHELAGTLRAWTNYVATERNLPWPGDGRAPHFARWLSRHAYDLAATEQATDAYDQILEVYKAAFAIIDRPKAKQRSIDDEQLAQARNLELNARGCVQVAKQLGRWHDQLTQSRIKYLTKTKVLTPLRTTRINGTLTNIYRLGDVLEATRVDDDTQAETG</sequence>
<dbReference type="OrthoDB" id="4467078at2"/>
<keyword evidence="2" id="KW-1185">Reference proteome</keyword>
<proteinExistence type="predicted"/>
<gene>
    <name evidence="1" type="ORF">EF834_03730</name>
</gene>
<name>A0A438B6E3_9NOCA</name>
<protein>
    <submittedName>
        <fullName evidence="1">Uncharacterized protein</fullName>
    </submittedName>
</protein>
<dbReference type="AlphaFoldDB" id="A0A438B6E3"/>
<comment type="caution">
    <text evidence="1">The sequence shown here is derived from an EMBL/GenBank/DDBJ whole genome shotgun (WGS) entry which is preliminary data.</text>
</comment>
<reference evidence="1 2" key="1">
    <citation type="submission" date="2018-11" db="EMBL/GenBank/DDBJ databases">
        <title>Rhodococcus spongicola sp. nov. and Rhodococcus xishaensis sp. nov. from marine sponges.</title>
        <authorList>
            <person name="Li L."/>
            <person name="Lin H.W."/>
        </authorList>
    </citation>
    <scope>NUCLEOTIDE SEQUENCE [LARGE SCALE GENOMIC DNA]</scope>
    <source>
        <strain evidence="1 2">LHW50502</strain>
    </source>
</reference>